<accession>A0A9D0Z8C2</accession>
<gene>
    <name evidence="1" type="ORF">IAB73_02575</name>
</gene>
<proteinExistence type="predicted"/>
<name>A0A9D0Z8C2_9FIRM</name>
<reference evidence="1" key="1">
    <citation type="submission" date="2020-10" db="EMBL/GenBank/DDBJ databases">
        <authorList>
            <person name="Gilroy R."/>
        </authorList>
    </citation>
    <scope>NUCLEOTIDE SEQUENCE</scope>
    <source>
        <strain evidence="1">ChiSxjej2B14-6234</strain>
    </source>
</reference>
<dbReference type="GO" id="GO:0005975">
    <property type="term" value="P:carbohydrate metabolic process"/>
    <property type="evidence" value="ECO:0007669"/>
    <property type="project" value="InterPro"/>
</dbReference>
<evidence type="ECO:0000313" key="1">
    <source>
        <dbReference type="EMBL" id="HIQ71081.1"/>
    </source>
</evidence>
<reference evidence="1" key="2">
    <citation type="journal article" date="2021" name="PeerJ">
        <title>Extensive microbial diversity within the chicken gut microbiome revealed by metagenomics and culture.</title>
        <authorList>
            <person name="Gilroy R."/>
            <person name="Ravi A."/>
            <person name="Getino M."/>
            <person name="Pursley I."/>
            <person name="Horton D.L."/>
            <person name="Alikhan N.F."/>
            <person name="Baker D."/>
            <person name="Gharbi K."/>
            <person name="Hall N."/>
            <person name="Watson M."/>
            <person name="Adriaenssens E.M."/>
            <person name="Foster-Nyarko E."/>
            <person name="Jarju S."/>
            <person name="Secka A."/>
            <person name="Antonio M."/>
            <person name="Oren A."/>
            <person name="Chaudhuri R.R."/>
            <person name="La Ragione R."/>
            <person name="Hildebrand F."/>
            <person name="Pallen M.J."/>
        </authorList>
    </citation>
    <scope>NUCLEOTIDE SEQUENCE</scope>
    <source>
        <strain evidence="1">ChiSxjej2B14-6234</strain>
    </source>
</reference>
<dbReference type="AlphaFoldDB" id="A0A9D0Z8C2"/>
<evidence type="ECO:0000313" key="2">
    <source>
        <dbReference type="Proteomes" id="UP000886887"/>
    </source>
</evidence>
<organism evidence="1 2">
    <name type="scientific">Candidatus Onthenecus intestinigallinarum</name>
    <dbReference type="NCBI Taxonomy" id="2840875"/>
    <lineage>
        <taxon>Bacteria</taxon>
        <taxon>Bacillati</taxon>
        <taxon>Bacillota</taxon>
        <taxon>Clostridia</taxon>
        <taxon>Eubacteriales</taxon>
        <taxon>Candidatus Onthenecus</taxon>
    </lineage>
</organism>
<dbReference type="InterPro" id="IPR008928">
    <property type="entry name" value="6-hairpin_glycosidase_sf"/>
</dbReference>
<dbReference type="Gene3D" id="1.50.10.10">
    <property type="match status" value="1"/>
</dbReference>
<comment type="caution">
    <text evidence="1">The sequence shown here is derived from an EMBL/GenBank/DDBJ whole genome shotgun (WGS) entry which is preliminary data.</text>
</comment>
<dbReference type="SUPFAM" id="SSF48208">
    <property type="entry name" value="Six-hairpin glycosidases"/>
    <property type="match status" value="1"/>
</dbReference>
<dbReference type="EMBL" id="DVFJ01000008">
    <property type="protein sequence ID" value="HIQ71081.1"/>
    <property type="molecule type" value="Genomic_DNA"/>
</dbReference>
<sequence length="383" mass="44011">MVQWERTAEAYRTFAGTEKDWILSCQTDDGLILYRQWDPEEYREEQTVFPYFSTIAALGLLSGTVTEEHAEGALRYQQWYLNHLNTSAQDLQNGRGTVYDCRVIREGASLREESLQTYDSVDSYAAMFLLLVDRYAQAVSDELLFSRTEDILLVLEALLNTIGPNGLSYAKSEYPVQYLMDNSEVYAGLCAAARILERMDPSGQLEQVRTMALQLREAMDLLLWNHTGGHYEVGLFEGDLLDFDGWTSFYPDGVCQLFPLCFGVLSPDSERAAQLYDQFCRTWSWERLEHQRRDINSFYWCAIGYAAAIMQDETRLTVYMDQYRDGVTQAGRAYPLYTGEAGWMAMACGHMEEAYRQRLQWTGLAHAAADWFADGWKRFSATF</sequence>
<dbReference type="InterPro" id="IPR012341">
    <property type="entry name" value="6hp_glycosidase-like_sf"/>
</dbReference>
<protein>
    <submittedName>
        <fullName evidence="1">Uncharacterized protein</fullName>
    </submittedName>
</protein>
<dbReference type="Proteomes" id="UP000886887">
    <property type="component" value="Unassembled WGS sequence"/>
</dbReference>